<sequence>MMSKNKQSSIQWIVGKLGDLESMFNLGIIDNIQYYEEKTKLLDQAKAMHKEESISYVKDFAKQMLENKRFVNAEIIYNETFGGNNGKTMDN</sequence>
<reference evidence="1" key="1">
    <citation type="submission" date="2020-04" db="EMBL/GenBank/DDBJ databases">
        <authorList>
            <person name="Chiriac C."/>
            <person name="Salcher M."/>
            <person name="Ghai R."/>
            <person name="Kavagutti S V."/>
        </authorList>
    </citation>
    <scope>NUCLEOTIDE SEQUENCE</scope>
</reference>
<gene>
    <name evidence="1" type="ORF">UFOVP528_32</name>
</gene>
<proteinExistence type="predicted"/>
<organism evidence="1">
    <name type="scientific">uncultured Caudovirales phage</name>
    <dbReference type="NCBI Taxonomy" id="2100421"/>
    <lineage>
        <taxon>Viruses</taxon>
        <taxon>Duplodnaviria</taxon>
        <taxon>Heunggongvirae</taxon>
        <taxon>Uroviricota</taxon>
        <taxon>Caudoviricetes</taxon>
        <taxon>Peduoviridae</taxon>
        <taxon>Maltschvirus</taxon>
        <taxon>Maltschvirus maltsch</taxon>
    </lineage>
</organism>
<protein>
    <submittedName>
        <fullName evidence="1">Uncharacterized protein</fullName>
    </submittedName>
</protein>
<dbReference type="EMBL" id="LR796508">
    <property type="protein sequence ID" value="CAB4148931.1"/>
    <property type="molecule type" value="Genomic_DNA"/>
</dbReference>
<evidence type="ECO:0000313" key="1">
    <source>
        <dbReference type="EMBL" id="CAB4148931.1"/>
    </source>
</evidence>
<name>A0A6J5MSH0_9CAUD</name>
<accession>A0A6J5MSH0</accession>